<sequence length="686" mass="78319">MSNVVSIWQPSHEREGRKNLLEFVRFAKNELTLYSDQEDDFGKGWDAVKWRTRHARPVAMVFGFGSSYYTVDEPFEQPFMDFAKAFVRQEQSIDEKVSVSSWIYVLRLVYRSLQAQYPGKNTDILDFNADTQVSVEHAIRTASVADKKKYHYGGKFAKFNQWLFDKKIILTLPEWQNPFKRGVDKIEQLDESSKKWRDERCPSQHVMFTLADCFAKAETVKDRYYTSIMVLLCFAPGRASEIASLTVNSLQEEEGRFYVSWFSEKGFGDTKKWVPTAMVDVVKEAFNRLIEIGEPARKAAKHAYDYPDKFMIHSECTTPKDYPQNKPLGAIDFANASGIQSPSPRNKNVTTKVFRQQWVKQLLEKGEPTYHDLNKLVHKKYKKKDWPDNPMSGRPVWENLCLIREYEAHASAPTKLYSWVMPSVNEINSQIKKRTEAVSTLWERFGVKDEDGSEISLTSHQLRVWLNTHAHDGGMSDYLLAQWSGRADIEQNKAYDARTEGEKARLKNEIMNADQSNGPSALTIHRSKSPVPLSKFGINRTGVADFTGLGFCVHNFAQSPCTKAGECVTCKDHVCMKGLPDTLENLEELEKLVAEQLDVAKAAADDHTFGADRWVTHLGWKLAHLRTIIAGMKDESVKDGTLIRIPVEHDPSPTRRALEAKGETTELQEEDEKASLDLKKQMLGIF</sequence>
<dbReference type="InterPro" id="IPR013762">
    <property type="entry name" value="Integrase-like_cat_sf"/>
</dbReference>
<dbReference type="EMBL" id="CP035033">
    <property type="protein sequence ID" value="QAB14557.1"/>
    <property type="molecule type" value="Genomic_DNA"/>
</dbReference>
<dbReference type="InterPro" id="IPR011010">
    <property type="entry name" value="DNA_brk_join_enz"/>
</dbReference>
<dbReference type="SUPFAM" id="SSF56349">
    <property type="entry name" value="DNA breaking-rejoining enzymes"/>
    <property type="match status" value="1"/>
</dbReference>
<dbReference type="AlphaFoldDB" id="A0A451G4Z0"/>
<evidence type="ECO:0000313" key="3">
    <source>
        <dbReference type="Proteomes" id="UP000285478"/>
    </source>
</evidence>
<evidence type="ECO:0000256" key="1">
    <source>
        <dbReference type="ARBA" id="ARBA00023172"/>
    </source>
</evidence>
<dbReference type="KEGG" id="htr:EPV75_02175"/>
<organism evidence="2 3">
    <name type="scientific">Hydrogenovibrio thermophilus</name>
    <dbReference type="NCBI Taxonomy" id="265883"/>
    <lineage>
        <taxon>Bacteria</taxon>
        <taxon>Pseudomonadati</taxon>
        <taxon>Pseudomonadota</taxon>
        <taxon>Gammaproteobacteria</taxon>
        <taxon>Thiotrichales</taxon>
        <taxon>Piscirickettsiaceae</taxon>
        <taxon>Hydrogenovibrio</taxon>
    </lineage>
</organism>
<gene>
    <name evidence="2" type="ORF">EPV75_02175</name>
</gene>
<reference evidence="2 3" key="1">
    <citation type="journal article" date="2018" name="Environ. Microbiol.">
        <title>Genomes of ubiquitous marine and hypersaline Hydrogenovibrio, Thiomicrorhabdus and Thiomicrospira spp. encode a diversity of mechanisms to sustain chemolithoautotrophy in heterogeneous environments.</title>
        <authorList>
            <person name="Scott K.M."/>
            <person name="Williams J."/>
            <person name="Porter C.M.B."/>
            <person name="Russel S."/>
            <person name="Harmer T.L."/>
            <person name="Paul J.H."/>
            <person name="Antonen K.M."/>
            <person name="Bridges M.K."/>
            <person name="Camper G.J."/>
            <person name="Campla C.K."/>
            <person name="Casella L.G."/>
            <person name="Chase E."/>
            <person name="Conrad J.W."/>
            <person name="Cruz M.C."/>
            <person name="Dunlap D.S."/>
            <person name="Duran L."/>
            <person name="Fahsbender E.M."/>
            <person name="Goldsmith D.B."/>
            <person name="Keeley R.F."/>
            <person name="Kondoff M.R."/>
            <person name="Kussy B.I."/>
            <person name="Lane M.K."/>
            <person name="Lawler S."/>
            <person name="Leigh B.A."/>
            <person name="Lewis C."/>
            <person name="Lostal L.M."/>
            <person name="Marking D."/>
            <person name="Mancera P.A."/>
            <person name="McClenthan E.C."/>
            <person name="McIntyre E.A."/>
            <person name="Mine J.A."/>
            <person name="Modi S."/>
            <person name="Moore B.D."/>
            <person name="Morgan W.A."/>
            <person name="Nelson K.M."/>
            <person name="Nguyen K.N."/>
            <person name="Ogburn N."/>
            <person name="Parrino D.G."/>
            <person name="Pedapudi A.D."/>
            <person name="Pelham R.P."/>
            <person name="Preece A.M."/>
            <person name="Rampersad E.A."/>
            <person name="Richardson J.C."/>
            <person name="Rodgers C.M."/>
            <person name="Schaffer B.L."/>
            <person name="Sheridan N.E."/>
            <person name="Solone M.R."/>
            <person name="Staley Z.R."/>
            <person name="Tabuchi M."/>
            <person name="Waide R.J."/>
            <person name="Wanjugi P.W."/>
            <person name="Young S."/>
            <person name="Clum A."/>
            <person name="Daum C."/>
            <person name="Huntemann M."/>
            <person name="Ivanova N."/>
            <person name="Kyrpides N."/>
            <person name="Mikhailova N."/>
            <person name="Palaniappan K."/>
            <person name="Pillay M."/>
            <person name="Reddy T.B.K."/>
            <person name="Shapiro N."/>
            <person name="Stamatis D."/>
            <person name="Varghese N."/>
            <person name="Woyke T."/>
            <person name="Boden R."/>
            <person name="Freyermuth S.K."/>
            <person name="Kerfeld C.A."/>
        </authorList>
    </citation>
    <scope>NUCLEOTIDE SEQUENCE [LARGE SCALE GENOMIC DNA]</scope>
    <source>
        <strain evidence="2 3">JR-2</strain>
    </source>
</reference>
<keyword evidence="1" id="KW-0233">DNA recombination</keyword>
<dbReference type="Proteomes" id="UP000285478">
    <property type="component" value="Chromosome"/>
</dbReference>
<dbReference type="Gene3D" id="1.10.443.10">
    <property type="entry name" value="Intergrase catalytic core"/>
    <property type="match status" value="1"/>
</dbReference>
<evidence type="ECO:0000313" key="2">
    <source>
        <dbReference type="EMBL" id="QAB14557.1"/>
    </source>
</evidence>
<accession>A0A451G4Z0</accession>
<dbReference type="GO" id="GO:0015074">
    <property type="term" value="P:DNA integration"/>
    <property type="evidence" value="ECO:0007669"/>
    <property type="project" value="InterPro"/>
</dbReference>
<evidence type="ECO:0008006" key="4">
    <source>
        <dbReference type="Google" id="ProtNLM"/>
    </source>
</evidence>
<dbReference type="RefSeq" id="WP_128384306.1">
    <property type="nucleotide sequence ID" value="NZ_CP035033.1"/>
</dbReference>
<name>A0A451G4Z0_9GAMM</name>
<dbReference type="GO" id="GO:0006310">
    <property type="term" value="P:DNA recombination"/>
    <property type="evidence" value="ECO:0007669"/>
    <property type="project" value="UniProtKB-KW"/>
</dbReference>
<proteinExistence type="predicted"/>
<protein>
    <recommendedName>
        <fullName evidence="4">Integrase</fullName>
    </recommendedName>
</protein>
<keyword evidence="3" id="KW-1185">Reference proteome</keyword>
<dbReference type="GO" id="GO:0003677">
    <property type="term" value="F:DNA binding"/>
    <property type="evidence" value="ECO:0007669"/>
    <property type="project" value="InterPro"/>
</dbReference>